<dbReference type="Proteomes" id="UP000294003">
    <property type="component" value="Unassembled WGS sequence"/>
</dbReference>
<sequence>MQASDLERTTDLLRKYFDSDKHKRFELERQAGAGSNALTWSVKYQPKASDASKLIALKMDQGVASHNNGSRTPPPPPDGEGDPMDVDDRMSDDVDAGDLWNKPLRNEKKWLKASHILHYAKHIVRLIDVPEDPLRRRVSGVRWHKAEDWLFLEWIEHGTVEDFIDKALSAGLERLPNRVLWRFFMCFMLGPCVANPKGTEHYITPMLKLIDFGSGQDLEDDNEGGDMQSSAIIDNLQNIGYIINALAVLNYELDVTTADLVTKPGHPRISTRAAGLLPDSDGNDLCPDLDESLKTMICLCRAVKPSNVPRISGLANMIMEHIQERDEKW</sequence>
<comment type="caution">
    <text evidence="2">The sequence shown here is derived from an EMBL/GenBank/DDBJ whole genome shotgun (WGS) entry which is preliminary data.</text>
</comment>
<dbReference type="InterPro" id="IPR011009">
    <property type="entry name" value="Kinase-like_dom_sf"/>
</dbReference>
<proteinExistence type="predicted"/>
<evidence type="ECO:0000313" key="2">
    <source>
        <dbReference type="EMBL" id="RYO74073.1"/>
    </source>
</evidence>
<dbReference type="EMBL" id="QJNS01000737">
    <property type="protein sequence ID" value="RYO74073.1"/>
    <property type="molecule type" value="Genomic_DNA"/>
</dbReference>
<accession>A0ABY0GRB2</accession>
<organism evidence="2 3">
    <name type="scientific">Monosporascus cannonballus</name>
    <dbReference type="NCBI Taxonomy" id="155416"/>
    <lineage>
        <taxon>Eukaryota</taxon>
        <taxon>Fungi</taxon>
        <taxon>Dikarya</taxon>
        <taxon>Ascomycota</taxon>
        <taxon>Pezizomycotina</taxon>
        <taxon>Sordariomycetes</taxon>
        <taxon>Xylariomycetidae</taxon>
        <taxon>Xylariales</taxon>
        <taxon>Xylariales incertae sedis</taxon>
        <taxon>Monosporascus</taxon>
    </lineage>
</organism>
<reference evidence="2 3" key="1">
    <citation type="submission" date="2018-06" db="EMBL/GenBank/DDBJ databases">
        <title>Complete Genomes of Monosporascus.</title>
        <authorList>
            <person name="Robinson A.J."/>
            <person name="Natvig D.O."/>
        </authorList>
    </citation>
    <scope>NUCLEOTIDE SEQUENCE [LARGE SCALE GENOMIC DNA]</scope>
    <source>
        <strain evidence="2 3">CBS 609.92</strain>
    </source>
</reference>
<keyword evidence="3" id="KW-1185">Reference proteome</keyword>
<feature type="region of interest" description="Disordered" evidence="1">
    <location>
        <begin position="64"/>
        <end position="92"/>
    </location>
</feature>
<evidence type="ECO:0000313" key="3">
    <source>
        <dbReference type="Proteomes" id="UP000294003"/>
    </source>
</evidence>
<dbReference type="SUPFAM" id="SSF56112">
    <property type="entry name" value="Protein kinase-like (PK-like)"/>
    <property type="match status" value="1"/>
</dbReference>
<name>A0ABY0GRB2_9PEZI</name>
<gene>
    <name evidence="2" type="ORF">DL762_010559</name>
</gene>
<evidence type="ECO:0000256" key="1">
    <source>
        <dbReference type="SAM" id="MobiDB-lite"/>
    </source>
</evidence>
<evidence type="ECO:0008006" key="4">
    <source>
        <dbReference type="Google" id="ProtNLM"/>
    </source>
</evidence>
<protein>
    <recommendedName>
        <fullName evidence="4">Protein kinase domain-containing protein</fullName>
    </recommendedName>
</protein>